<dbReference type="InterPro" id="IPR005084">
    <property type="entry name" value="CBM6"/>
</dbReference>
<dbReference type="EMBL" id="JACXZS010000002">
    <property type="protein sequence ID" value="MBD3941100.1"/>
    <property type="molecule type" value="Genomic_DNA"/>
</dbReference>
<evidence type="ECO:0000256" key="1">
    <source>
        <dbReference type="ARBA" id="ARBA00005382"/>
    </source>
</evidence>
<dbReference type="PROSITE" id="PS51175">
    <property type="entry name" value="CBM6"/>
    <property type="match status" value="1"/>
</dbReference>
<dbReference type="InterPro" id="IPR017853">
    <property type="entry name" value="GH"/>
</dbReference>
<gene>
    <name evidence="8" type="ORF">IF188_05225</name>
</gene>
<organism evidence="8 9">
    <name type="scientific">Microbacterium helvum</name>
    <dbReference type="NCBI Taxonomy" id="2773713"/>
    <lineage>
        <taxon>Bacteria</taxon>
        <taxon>Bacillati</taxon>
        <taxon>Actinomycetota</taxon>
        <taxon>Actinomycetes</taxon>
        <taxon>Micrococcales</taxon>
        <taxon>Microbacteriaceae</taxon>
        <taxon>Microbacterium</taxon>
    </lineage>
</organism>
<reference evidence="8 9" key="1">
    <citation type="submission" date="2020-09" db="EMBL/GenBank/DDBJ databases">
        <title>Isolation and identification of active actinomycetes.</title>
        <authorList>
            <person name="Li X."/>
        </authorList>
    </citation>
    <scope>NUCLEOTIDE SEQUENCE [LARGE SCALE GENOMIC DNA]</scope>
    <source>
        <strain evidence="8 9">NEAU-LLC</strain>
    </source>
</reference>
<evidence type="ECO:0000256" key="3">
    <source>
        <dbReference type="ARBA" id="ARBA00022801"/>
    </source>
</evidence>
<keyword evidence="9" id="KW-1185">Reference proteome</keyword>
<evidence type="ECO:0000256" key="4">
    <source>
        <dbReference type="RuleBase" id="RU361188"/>
    </source>
</evidence>
<dbReference type="InterPro" id="IPR033453">
    <property type="entry name" value="Glyco_hydro_30_TIM-barrel"/>
</dbReference>
<protein>
    <submittedName>
        <fullName evidence="8">Carbohydrate-binding protein</fullName>
    </submittedName>
</protein>
<keyword evidence="2 5" id="KW-0732">Signal</keyword>
<dbReference type="PROSITE" id="PS51318">
    <property type="entry name" value="TAT"/>
    <property type="match status" value="1"/>
</dbReference>
<evidence type="ECO:0000256" key="2">
    <source>
        <dbReference type="ARBA" id="ARBA00022729"/>
    </source>
</evidence>
<dbReference type="PROSITE" id="PS50008">
    <property type="entry name" value="PIPLC_Y_DOMAIN"/>
    <property type="match status" value="1"/>
</dbReference>
<dbReference type="Gene3D" id="3.20.20.80">
    <property type="entry name" value="Glycosidases"/>
    <property type="match status" value="1"/>
</dbReference>
<dbReference type="PANTHER" id="PTHR11069:SF23">
    <property type="entry name" value="LYSOSOMAL ACID GLUCOSYLCERAMIDASE"/>
    <property type="match status" value="1"/>
</dbReference>
<evidence type="ECO:0000259" key="7">
    <source>
        <dbReference type="PROSITE" id="PS51175"/>
    </source>
</evidence>
<keyword evidence="4" id="KW-0326">Glycosidase</keyword>
<comment type="caution">
    <text evidence="8">The sequence shown here is derived from an EMBL/GenBank/DDBJ whole genome shotgun (WGS) entry which is preliminary data.</text>
</comment>
<evidence type="ECO:0000313" key="9">
    <source>
        <dbReference type="Proteomes" id="UP000598426"/>
    </source>
</evidence>
<keyword evidence="3 4" id="KW-0378">Hydrolase</keyword>
<sequence length="761" mass="81462">MPFPTSSRRRRLRAGSLSACAAVAGALLLAPTTSSVAAAAPPPHLATGTYSSLTDGSVQWQPLPAAVVEKTKKNGKDASPSPVDETIVVDTSQSFQRYRGIGISIDETAVANLFQLSEAERRSVIEHLVSPTDGAGMDLFRIPIGSPDLIAHLPFWSYDDLPAGVTEDFGLEHFSIQRDIDLHIVETIKLIQEYNPDARFFGSAWSAPAWMTTSNTFTGFVEPNPNGSGFVQASRLRDDAIDVFARYYVKFIQAYGAQGIPIDAITLLNEPGMDVVYPAMDISIPQQQKLALAIKREFSAAELSTELWMHDFNFWDWRDPNSTETKNYYRVFEDAADGSITGAQVLDAADGIAFHPYWGSPSVMRDANRETGLPVHMTETSDVSLSTVLDYLHLNVDSYVMWAQITDQDGGTLHWTDKRDNNVDWDEVARTSKWKNRLVTAHIDTGTATYRETEISGFGQIARYLDTDDVRVQSSSPGDLDTAVFRDDKDVFTAIVQNTGAATTVRFALTGQSFTAEIPAASVATFQWRGKTPNGHDSAPTLAPLGDLSVAQNSTATVRLQASDRDGDRLLYYGTELPDGVSVDAQTGVVTITPSKAGLFTPTFTVTDGIESATVSLALVVEPAPVPIGTRLEAEDFVTQTGWADGAQMVESNASASGGRNVGWIATGNTLSFLIDVPVAGTYSLEVGVANGGGAAIADAVALTDAAGTTLGSVSVPVTGGWASFVPTRTTVTLGAGVQTVALLAVTSGFNLDYLVLTPAE</sequence>
<dbReference type="RefSeq" id="WP_191170711.1">
    <property type="nucleotide sequence ID" value="NZ_JACXZS010000002.1"/>
</dbReference>
<evidence type="ECO:0000313" key="8">
    <source>
        <dbReference type="EMBL" id="MBD3941100.1"/>
    </source>
</evidence>
<feature type="domain" description="PI-PLC Y-box" evidence="6">
    <location>
        <begin position="627"/>
        <end position="653"/>
    </location>
</feature>
<dbReference type="SMART" id="SM00606">
    <property type="entry name" value="CBD_IV"/>
    <property type="match status" value="1"/>
</dbReference>
<dbReference type="CDD" id="cd04080">
    <property type="entry name" value="CBM6_cellulase-like"/>
    <property type="match status" value="1"/>
</dbReference>
<dbReference type="InterPro" id="IPR001711">
    <property type="entry name" value="PLipase_C_Pinositol-sp_Y"/>
</dbReference>
<feature type="domain" description="CBM6" evidence="7">
    <location>
        <begin position="630"/>
        <end position="758"/>
    </location>
</feature>
<dbReference type="InterPro" id="IPR013783">
    <property type="entry name" value="Ig-like_fold"/>
</dbReference>
<dbReference type="Pfam" id="PF03422">
    <property type="entry name" value="CBM_6"/>
    <property type="match status" value="1"/>
</dbReference>
<evidence type="ECO:0000256" key="5">
    <source>
        <dbReference type="SAM" id="SignalP"/>
    </source>
</evidence>
<dbReference type="SUPFAM" id="SSF51445">
    <property type="entry name" value="(Trans)glycosidases"/>
    <property type="match status" value="1"/>
</dbReference>
<dbReference type="InterPro" id="IPR006584">
    <property type="entry name" value="Cellulose-bd_IV"/>
</dbReference>
<dbReference type="Pfam" id="PF02055">
    <property type="entry name" value="Glyco_hydro_30"/>
    <property type="match status" value="1"/>
</dbReference>
<dbReference type="Proteomes" id="UP000598426">
    <property type="component" value="Unassembled WGS sequence"/>
</dbReference>
<proteinExistence type="inferred from homology"/>
<feature type="signal peptide" evidence="5">
    <location>
        <begin position="1"/>
        <end position="39"/>
    </location>
</feature>
<dbReference type="Gene3D" id="2.60.120.260">
    <property type="entry name" value="Galactose-binding domain-like"/>
    <property type="match status" value="1"/>
</dbReference>
<dbReference type="SUPFAM" id="SSF49785">
    <property type="entry name" value="Galactose-binding domain-like"/>
    <property type="match status" value="1"/>
</dbReference>
<dbReference type="PANTHER" id="PTHR11069">
    <property type="entry name" value="GLUCOSYLCERAMIDASE"/>
    <property type="match status" value="1"/>
</dbReference>
<dbReference type="InterPro" id="IPR015919">
    <property type="entry name" value="Cadherin-like_sf"/>
</dbReference>
<name>A0ABR8NK96_9MICO</name>
<dbReference type="SUPFAM" id="SSF49313">
    <property type="entry name" value="Cadherin-like"/>
    <property type="match status" value="1"/>
</dbReference>
<dbReference type="InterPro" id="IPR008979">
    <property type="entry name" value="Galactose-bd-like_sf"/>
</dbReference>
<accession>A0ABR8NK96</accession>
<dbReference type="InterPro" id="IPR006311">
    <property type="entry name" value="TAT_signal"/>
</dbReference>
<evidence type="ECO:0000259" key="6">
    <source>
        <dbReference type="PROSITE" id="PS50008"/>
    </source>
</evidence>
<dbReference type="Gene3D" id="2.60.40.10">
    <property type="entry name" value="Immunoglobulins"/>
    <property type="match status" value="1"/>
</dbReference>
<dbReference type="Pfam" id="PF05345">
    <property type="entry name" value="He_PIG"/>
    <property type="match status" value="1"/>
</dbReference>
<feature type="chain" id="PRO_5046775919" evidence="5">
    <location>
        <begin position="40"/>
        <end position="761"/>
    </location>
</feature>
<comment type="similarity">
    <text evidence="1 4">Belongs to the glycosyl hydrolase 30 family.</text>
</comment>
<dbReference type="InterPro" id="IPR001139">
    <property type="entry name" value="Glyco_hydro_30"/>
</dbReference>